<protein>
    <submittedName>
        <fullName evidence="1">Uncharacterized protein</fullName>
    </submittedName>
</protein>
<dbReference type="AlphaFoldDB" id="A0A0F9HU80"/>
<dbReference type="EMBL" id="LAZR01014168">
    <property type="protein sequence ID" value="KKM18687.1"/>
    <property type="molecule type" value="Genomic_DNA"/>
</dbReference>
<sequence>MAERRVIPITRDILRLQKMVRDAEEGLTEVVRFLAKVVPAGQDDMIRWAVKSQDSVYTNAGAAFRTGLKELEELRRRMAPRGLFRP</sequence>
<accession>A0A0F9HU80</accession>
<reference evidence="1" key="1">
    <citation type="journal article" date="2015" name="Nature">
        <title>Complex archaea that bridge the gap between prokaryotes and eukaryotes.</title>
        <authorList>
            <person name="Spang A."/>
            <person name="Saw J.H."/>
            <person name="Jorgensen S.L."/>
            <person name="Zaremba-Niedzwiedzka K."/>
            <person name="Martijn J."/>
            <person name="Lind A.E."/>
            <person name="van Eijk R."/>
            <person name="Schleper C."/>
            <person name="Guy L."/>
            <person name="Ettema T.J."/>
        </authorList>
    </citation>
    <scope>NUCLEOTIDE SEQUENCE</scope>
</reference>
<proteinExistence type="predicted"/>
<gene>
    <name evidence="1" type="ORF">LCGC14_1663190</name>
</gene>
<evidence type="ECO:0000313" key="1">
    <source>
        <dbReference type="EMBL" id="KKM18687.1"/>
    </source>
</evidence>
<name>A0A0F9HU80_9ZZZZ</name>
<comment type="caution">
    <text evidence="1">The sequence shown here is derived from an EMBL/GenBank/DDBJ whole genome shotgun (WGS) entry which is preliminary data.</text>
</comment>
<organism evidence="1">
    <name type="scientific">marine sediment metagenome</name>
    <dbReference type="NCBI Taxonomy" id="412755"/>
    <lineage>
        <taxon>unclassified sequences</taxon>
        <taxon>metagenomes</taxon>
        <taxon>ecological metagenomes</taxon>
    </lineage>
</organism>